<dbReference type="AlphaFoldDB" id="A0A0P7BSK1"/>
<protein>
    <submittedName>
        <fullName evidence="3">Uncharacterized protein</fullName>
    </submittedName>
</protein>
<sequence>MAESKKTSGSPPAPAVPAKEPIAKQDQPDSGPEPIISHDTQPAGDSEPELQSKAAPAPSSGDDMAGDSGQGKIPLDDMRPKQSYSEAATGFEEKETALPARGKPRAKGKSVSEKDFETGSDRDGDRDMLMDLDPAASTSMLDVSTMEMFDAVSFQAPERNASLPPTAEEDEPDEDLPAGYEKTSFARRKAPESKVHEENVRLRRHAQDLSRKINTLITEKQIAEEKSDRATERINEMKQAMNSGMTDIERDTESLARDLEKSLEENRALREQLNDAQSHIFSLQPYRKDLTSEEIGREYDTLVEMIQDWVQKFMDPWVEDHAEGVEGVLNIARKRPSDANKFKRTLHQYPDLVHASSFPETDEDIIASIILRYLHDNIFQAILYSDIPKYTEVVSFIENSMQMSVEPKRDLFSVRTWTAEAYNALLSSPPFRSVRERRRKDMTIELSGILKVFCRKEKMGWFYEQMDDNCVTPAMKLYEKLQVSTHHFYLDINPYIMWSPGGELNASPEFIDSLKNLDCRNILQNRKAFNLKKLDPQPSKKELYHRLLNVCTVVPSLYMRQIGQKDSIKEPIVVRKQQLLVAWGSEEKRNAFIEKGERTIISHLFHSKSERAGDSWSSLVRWG</sequence>
<feature type="compositionally biased region" description="Basic and acidic residues" evidence="2">
    <location>
        <begin position="110"/>
        <end position="129"/>
    </location>
</feature>
<dbReference type="STRING" id="78410.A0A0P7BSK1"/>
<dbReference type="EMBL" id="LKCW01000021">
    <property type="protein sequence ID" value="KPM44310.1"/>
    <property type="molecule type" value="Genomic_DNA"/>
</dbReference>
<feature type="compositionally biased region" description="Acidic residues" evidence="2">
    <location>
        <begin position="167"/>
        <end position="176"/>
    </location>
</feature>
<comment type="caution">
    <text evidence="3">The sequence shown here is derived from an EMBL/GenBank/DDBJ whole genome shotgun (WGS) entry which is preliminary data.</text>
</comment>
<reference evidence="3 4" key="1">
    <citation type="submission" date="2015-09" db="EMBL/GenBank/DDBJ databases">
        <title>Draft genome of a European isolate of the apple canker pathogen Neonectria ditissima.</title>
        <authorList>
            <person name="Gomez-Cortecero A."/>
            <person name="Harrison R.J."/>
            <person name="Armitage A.D."/>
        </authorList>
    </citation>
    <scope>NUCLEOTIDE SEQUENCE [LARGE SCALE GENOMIC DNA]</scope>
    <source>
        <strain evidence="3 4">R09/05</strain>
    </source>
</reference>
<evidence type="ECO:0000256" key="2">
    <source>
        <dbReference type="SAM" id="MobiDB-lite"/>
    </source>
</evidence>
<evidence type="ECO:0000313" key="3">
    <source>
        <dbReference type="EMBL" id="KPM44310.1"/>
    </source>
</evidence>
<name>A0A0P7BSK1_9HYPO</name>
<keyword evidence="4" id="KW-1185">Reference proteome</keyword>
<dbReference type="OrthoDB" id="4755094at2759"/>
<organism evidence="3 4">
    <name type="scientific">Neonectria ditissima</name>
    <dbReference type="NCBI Taxonomy" id="78410"/>
    <lineage>
        <taxon>Eukaryota</taxon>
        <taxon>Fungi</taxon>
        <taxon>Dikarya</taxon>
        <taxon>Ascomycota</taxon>
        <taxon>Pezizomycotina</taxon>
        <taxon>Sordariomycetes</taxon>
        <taxon>Hypocreomycetidae</taxon>
        <taxon>Hypocreales</taxon>
        <taxon>Nectriaceae</taxon>
        <taxon>Neonectria</taxon>
    </lineage>
</organism>
<keyword evidence="1" id="KW-0175">Coiled coil</keyword>
<dbReference type="Proteomes" id="UP000050424">
    <property type="component" value="Unassembled WGS sequence"/>
</dbReference>
<feature type="region of interest" description="Disordered" evidence="2">
    <location>
        <begin position="155"/>
        <end position="176"/>
    </location>
</feature>
<feature type="coiled-coil region" evidence="1">
    <location>
        <begin position="199"/>
        <end position="279"/>
    </location>
</feature>
<evidence type="ECO:0000313" key="4">
    <source>
        <dbReference type="Proteomes" id="UP000050424"/>
    </source>
</evidence>
<evidence type="ECO:0000256" key="1">
    <source>
        <dbReference type="SAM" id="Coils"/>
    </source>
</evidence>
<accession>A0A0P7BSK1</accession>
<feature type="region of interest" description="Disordered" evidence="2">
    <location>
        <begin position="1"/>
        <end position="130"/>
    </location>
</feature>
<proteinExistence type="predicted"/>
<gene>
    <name evidence="3" type="ORF">AK830_g2232</name>
</gene>